<feature type="chain" id="PRO_5037012163" evidence="2">
    <location>
        <begin position="19"/>
        <end position="275"/>
    </location>
</feature>
<keyword evidence="2" id="KW-0732">Signal</keyword>
<evidence type="ECO:0000256" key="2">
    <source>
        <dbReference type="SAM" id="SignalP"/>
    </source>
</evidence>
<feature type="compositionally biased region" description="Polar residues" evidence="1">
    <location>
        <begin position="266"/>
        <end position="275"/>
    </location>
</feature>
<name>A0A915D6L5_9BILA</name>
<dbReference type="Proteomes" id="UP000887574">
    <property type="component" value="Unplaced"/>
</dbReference>
<evidence type="ECO:0000313" key="3">
    <source>
        <dbReference type="Proteomes" id="UP000887574"/>
    </source>
</evidence>
<evidence type="ECO:0000256" key="1">
    <source>
        <dbReference type="SAM" id="MobiDB-lite"/>
    </source>
</evidence>
<dbReference type="WBParaSite" id="jg1659">
    <property type="protein sequence ID" value="jg1659"/>
    <property type="gene ID" value="jg1659"/>
</dbReference>
<keyword evidence="3" id="KW-1185">Reference proteome</keyword>
<accession>A0A915D6L5</accession>
<organism evidence="3 4">
    <name type="scientific">Ditylenchus dipsaci</name>
    <dbReference type="NCBI Taxonomy" id="166011"/>
    <lineage>
        <taxon>Eukaryota</taxon>
        <taxon>Metazoa</taxon>
        <taxon>Ecdysozoa</taxon>
        <taxon>Nematoda</taxon>
        <taxon>Chromadorea</taxon>
        <taxon>Rhabditida</taxon>
        <taxon>Tylenchina</taxon>
        <taxon>Tylenchomorpha</taxon>
        <taxon>Sphaerularioidea</taxon>
        <taxon>Anguinidae</taxon>
        <taxon>Anguininae</taxon>
        <taxon>Ditylenchus</taxon>
    </lineage>
</organism>
<evidence type="ECO:0000313" key="4">
    <source>
        <dbReference type="WBParaSite" id="jg1659"/>
    </source>
</evidence>
<dbReference type="AlphaFoldDB" id="A0A915D6L5"/>
<feature type="signal peptide" evidence="2">
    <location>
        <begin position="1"/>
        <end position="18"/>
    </location>
</feature>
<proteinExistence type="predicted"/>
<sequence length="275" mass="28896">MLLLTLYLFLQIIPLALSGSCGCGCCDSDSSARTVIAFMPSAPAVYAAPPIAYAPPPVAYAPPPISYAAPPPIAYYSPSAYSTCNLGCLSRKRRVAENGDLDELERDATMKSVQVPELAKSRPPISGLNKVSPGISIGNGTYYFDKLRNGTDLNSQITAQVFDNTLGVQTTVKPSLTDLGYINVTLKGHIVPKRQADETLAAANNNSSTTIQDNCANCAICKSGVGCAANEGAHSCCLCPDCLKAATNASLTEPSATAMDRDLPTNIPTKTLQNQ</sequence>
<feature type="region of interest" description="Disordered" evidence="1">
    <location>
        <begin position="254"/>
        <end position="275"/>
    </location>
</feature>
<protein>
    <submittedName>
        <fullName evidence="4">Uncharacterized protein</fullName>
    </submittedName>
</protein>
<reference evidence="4" key="1">
    <citation type="submission" date="2022-11" db="UniProtKB">
        <authorList>
            <consortium name="WormBaseParasite"/>
        </authorList>
    </citation>
    <scope>IDENTIFICATION</scope>
</reference>